<keyword evidence="2" id="KW-1185">Reference proteome</keyword>
<dbReference type="Proteomes" id="UP000249610">
    <property type="component" value="Unassembled WGS sequence"/>
</dbReference>
<dbReference type="PROSITE" id="PS51257">
    <property type="entry name" value="PROKAR_LIPOPROTEIN"/>
    <property type="match status" value="1"/>
</dbReference>
<organism evidence="1 2">
    <name type="scientific">Algoriphagus yeomjeoni</name>
    <dbReference type="NCBI Taxonomy" id="291403"/>
    <lineage>
        <taxon>Bacteria</taxon>
        <taxon>Pseudomonadati</taxon>
        <taxon>Bacteroidota</taxon>
        <taxon>Cytophagia</taxon>
        <taxon>Cytophagales</taxon>
        <taxon>Cyclobacteriaceae</taxon>
        <taxon>Algoriphagus</taxon>
    </lineage>
</organism>
<dbReference type="RefSeq" id="WP_146613686.1">
    <property type="nucleotide sequence ID" value="NZ_QLLK01000002.1"/>
</dbReference>
<dbReference type="EMBL" id="QLLK01000002">
    <property type="protein sequence ID" value="RAI93866.1"/>
    <property type="molecule type" value="Genomic_DNA"/>
</dbReference>
<sequence>MNKYLLKSRLTLILFALSIVGCVNLKSVGDFSASSIESIKNFEQIDYSFLQHCLDRCAEEAIRLYEIKRAQECSCALYEEADSVAQVFYNTIGGYFEGLGLLSQNELTNYSSEALIGALTTQEVGPLQIDERTASAFSSLSNTLLRASTDFYRRKKLAKYIEEANEPIQVLLEKFEVIVSTNLKGELRFKRERLYAYYMDMKMSRTVVSEYEKGQATADYYQALGEIKRKEMELAVFGKSLAEIAKGHQVLYENRNELSVKSLQNLAKGYSSNIKGLISEFKKLNH</sequence>
<dbReference type="OrthoDB" id="1429929at2"/>
<evidence type="ECO:0000313" key="2">
    <source>
        <dbReference type="Proteomes" id="UP000249610"/>
    </source>
</evidence>
<evidence type="ECO:0000313" key="1">
    <source>
        <dbReference type="EMBL" id="RAI93866.1"/>
    </source>
</evidence>
<comment type="caution">
    <text evidence="1">The sequence shown here is derived from an EMBL/GenBank/DDBJ whole genome shotgun (WGS) entry which is preliminary data.</text>
</comment>
<reference evidence="1 2" key="1">
    <citation type="submission" date="2018-06" db="EMBL/GenBank/DDBJ databases">
        <title>Genomic Encyclopedia of Archaeal and Bacterial Type Strains, Phase II (KMG-II): from individual species to whole genera.</title>
        <authorList>
            <person name="Goeker M."/>
        </authorList>
    </citation>
    <scope>NUCLEOTIDE SEQUENCE [LARGE SCALE GENOMIC DNA]</scope>
    <source>
        <strain evidence="1 2">DSM 23446</strain>
    </source>
</reference>
<dbReference type="AlphaFoldDB" id="A0A327PW25"/>
<accession>A0A327PW25</accession>
<name>A0A327PW25_9BACT</name>
<protein>
    <submittedName>
        <fullName evidence="1">Uncharacterized protein</fullName>
    </submittedName>
</protein>
<proteinExistence type="predicted"/>
<gene>
    <name evidence="1" type="ORF">LV83_00772</name>
</gene>